<keyword evidence="5" id="KW-1185">Reference proteome</keyword>
<comment type="caution">
    <text evidence="4">The sequence shown here is derived from an EMBL/GenBank/DDBJ whole genome shotgun (WGS) entry which is preliminary data.</text>
</comment>
<reference evidence="4" key="1">
    <citation type="submission" date="2020-03" db="EMBL/GenBank/DDBJ databases">
        <title>Spirochaetal bacteria isolated from arthropods constitute a novel genus Entomospira genus novum within the order Spirochaetales.</title>
        <authorList>
            <person name="Grana-Miraglia L."/>
            <person name="Sikutova S."/>
            <person name="Fingerle V."/>
            <person name="Sing A."/>
            <person name="Castillo-Ramirez S."/>
            <person name="Margos G."/>
            <person name="Rudolf I."/>
        </authorList>
    </citation>
    <scope>NUCLEOTIDE SEQUENCE</scope>
    <source>
        <strain evidence="4">BR149</strain>
    </source>
</reference>
<protein>
    <recommendedName>
        <fullName evidence="6">Chemotaxis protein CheW</fullName>
    </recommendedName>
</protein>
<dbReference type="CDD" id="cd00732">
    <property type="entry name" value="CheW"/>
    <property type="match status" value="1"/>
</dbReference>
<dbReference type="GO" id="GO:0007165">
    <property type="term" value="P:signal transduction"/>
    <property type="evidence" value="ECO:0007669"/>
    <property type="project" value="InterPro"/>
</dbReference>
<dbReference type="PANTHER" id="PTHR22617:SF23">
    <property type="entry name" value="CHEMOTAXIS PROTEIN CHEW"/>
    <property type="match status" value="1"/>
</dbReference>
<dbReference type="GO" id="GO:0008757">
    <property type="term" value="F:S-adenosylmethionine-dependent methyltransferase activity"/>
    <property type="evidence" value="ECO:0007669"/>
    <property type="project" value="InterPro"/>
</dbReference>
<evidence type="ECO:0000313" key="5">
    <source>
        <dbReference type="Proteomes" id="UP000778951"/>
    </source>
</evidence>
<dbReference type="Gene3D" id="2.40.50.180">
    <property type="entry name" value="CheA-289, Domain 4"/>
    <property type="match status" value="1"/>
</dbReference>
<dbReference type="SUPFAM" id="SSF53335">
    <property type="entry name" value="S-adenosyl-L-methionine-dependent methyltransferases"/>
    <property type="match status" value="1"/>
</dbReference>
<dbReference type="Pfam" id="PF01739">
    <property type="entry name" value="CheR"/>
    <property type="match status" value="1"/>
</dbReference>
<dbReference type="InterPro" id="IPR029063">
    <property type="entry name" value="SAM-dependent_MTases_sf"/>
</dbReference>
<dbReference type="PROSITE" id="PS50123">
    <property type="entry name" value="CHER"/>
    <property type="match status" value="1"/>
</dbReference>
<dbReference type="SMART" id="SM00260">
    <property type="entry name" value="CheW"/>
    <property type="match status" value="1"/>
</dbReference>
<dbReference type="Proteomes" id="UP000778951">
    <property type="component" value="Unassembled WGS sequence"/>
</dbReference>
<proteinExistence type="predicted"/>
<organism evidence="4 5">
    <name type="scientific">Entomospira culicis</name>
    <dbReference type="NCBI Taxonomy" id="2719989"/>
    <lineage>
        <taxon>Bacteria</taxon>
        <taxon>Pseudomonadati</taxon>
        <taxon>Spirochaetota</taxon>
        <taxon>Spirochaetia</taxon>
        <taxon>Spirochaetales</taxon>
        <taxon>Spirochaetaceae</taxon>
        <taxon>Entomospira</taxon>
    </lineage>
</organism>
<dbReference type="AlphaFoldDB" id="A0A968GJ81"/>
<dbReference type="InterPro" id="IPR022642">
    <property type="entry name" value="CheR_C"/>
</dbReference>
<dbReference type="InterPro" id="IPR039315">
    <property type="entry name" value="CheW"/>
</dbReference>
<gene>
    <name evidence="4" type="ORF">HCT48_01235</name>
</gene>
<dbReference type="PROSITE" id="PS50851">
    <property type="entry name" value="CHEW"/>
    <property type="match status" value="1"/>
</dbReference>
<dbReference type="Gene3D" id="3.40.50.150">
    <property type="entry name" value="Vaccinia Virus protein VP39"/>
    <property type="match status" value="1"/>
</dbReference>
<feature type="domain" description="CheR-type methyltransferase" evidence="2">
    <location>
        <begin position="311"/>
        <end position="520"/>
    </location>
</feature>
<evidence type="ECO:0000259" key="3">
    <source>
        <dbReference type="PROSITE" id="PS50851"/>
    </source>
</evidence>
<feature type="compositionally biased region" description="Low complexity" evidence="1">
    <location>
        <begin position="175"/>
        <end position="206"/>
    </location>
</feature>
<dbReference type="InterPro" id="IPR000780">
    <property type="entry name" value="CheR_MeTrfase"/>
</dbReference>
<dbReference type="Gene3D" id="2.30.30.40">
    <property type="entry name" value="SH3 Domains"/>
    <property type="match status" value="1"/>
</dbReference>
<dbReference type="PANTHER" id="PTHR22617">
    <property type="entry name" value="CHEMOTAXIS SENSOR HISTIDINE KINASE-RELATED"/>
    <property type="match status" value="1"/>
</dbReference>
<evidence type="ECO:0000256" key="1">
    <source>
        <dbReference type="SAM" id="MobiDB-lite"/>
    </source>
</evidence>
<dbReference type="InterPro" id="IPR036061">
    <property type="entry name" value="CheW-like_dom_sf"/>
</dbReference>
<sequence>MVETDQEHMHKSTMAMVDYKAVTFTLAGKDYGVDIMSVREISRGGRFTYVPNTPHFVRGVYNLRGEIIPIVDLRQFFGLPVHKDEKVEGILICRVKNTTLGLVVDSIEKVVGIDRRDIQPAHPMFAEINIQYIEGIIDREDRLYVLLNIHQIFGIAKDLMDDELAKEEAHEEEVAAVPAPAQPEPTASTPTPSTPATPTSQPTSQSFVKTPEVIEPFVAVEQEIPASVQVEPDAQTQALLDMLNNMPEPNADILIQPDIEDLLSDGKHHTRRVTFKGDERGWEQLVADLADLISFRVTHINENWIAQRANEYLDKGKSLELNEEDDALRFLKGFFSAKTGQLWSKEMMDELNDHLSPQEKGIYHIWNPGCATGHESYSVLGTVLVNGVSNTPKVYAQDIDLILASQAPHLTFESHELPENFDMLMTESTQGLQFKNEYKNFIIFEYADVVNVQNFPGINLIVARDILSYLTEDEIQNFLEVANNGAEIGTVMVLGDHEELHDQKWKPVDSQYLSIYKKIE</sequence>
<dbReference type="RefSeq" id="WP_167694960.1">
    <property type="nucleotide sequence ID" value="NZ_CP118181.1"/>
</dbReference>
<dbReference type="SMART" id="SM00138">
    <property type="entry name" value="MeTrc"/>
    <property type="match status" value="1"/>
</dbReference>
<name>A0A968GJ81_9SPIO</name>
<evidence type="ECO:0000259" key="2">
    <source>
        <dbReference type="PROSITE" id="PS50123"/>
    </source>
</evidence>
<dbReference type="SUPFAM" id="SSF50341">
    <property type="entry name" value="CheW-like"/>
    <property type="match status" value="1"/>
</dbReference>
<dbReference type="GO" id="GO:0005829">
    <property type="term" value="C:cytosol"/>
    <property type="evidence" value="ECO:0007669"/>
    <property type="project" value="TreeGrafter"/>
</dbReference>
<accession>A0A968GJ81</accession>
<feature type="region of interest" description="Disordered" evidence="1">
    <location>
        <begin position="164"/>
        <end position="206"/>
    </location>
</feature>
<evidence type="ECO:0000313" key="4">
    <source>
        <dbReference type="EMBL" id="NIZ68845.1"/>
    </source>
</evidence>
<dbReference type="InterPro" id="IPR002545">
    <property type="entry name" value="CheW-lke_dom"/>
</dbReference>
<feature type="domain" description="CheW-like" evidence="3">
    <location>
        <begin position="18"/>
        <end position="158"/>
    </location>
</feature>
<dbReference type="EMBL" id="JAATLM010000001">
    <property type="protein sequence ID" value="NIZ68845.1"/>
    <property type="molecule type" value="Genomic_DNA"/>
</dbReference>
<dbReference type="GO" id="GO:0006935">
    <property type="term" value="P:chemotaxis"/>
    <property type="evidence" value="ECO:0007669"/>
    <property type="project" value="InterPro"/>
</dbReference>
<dbReference type="Pfam" id="PF01584">
    <property type="entry name" value="CheW"/>
    <property type="match status" value="1"/>
</dbReference>
<evidence type="ECO:0008006" key="6">
    <source>
        <dbReference type="Google" id="ProtNLM"/>
    </source>
</evidence>